<reference evidence="2 3" key="1">
    <citation type="journal article" date="2019" name="Commun. Biol.">
        <title>The bagworm genome reveals a unique fibroin gene that provides high tensile strength.</title>
        <authorList>
            <person name="Kono N."/>
            <person name="Nakamura H."/>
            <person name="Ohtoshi R."/>
            <person name="Tomita M."/>
            <person name="Numata K."/>
            <person name="Arakawa K."/>
        </authorList>
    </citation>
    <scope>NUCLEOTIDE SEQUENCE [LARGE SCALE GENOMIC DNA]</scope>
</reference>
<evidence type="ECO:0000313" key="3">
    <source>
        <dbReference type="Proteomes" id="UP000299102"/>
    </source>
</evidence>
<proteinExistence type="predicted"/>
<feature type="transmembrane region" description="Helical" evidence="1">
    <location>
        <begin position="59"/>
        <end position="78"/>
    </location>
</feature>
<protein>
    <submittedName>
        <fullName evidence="2">Uncharacterized protein</fullName>
    </submittedName>
</protein>
<evidence type="ECO:0000256" key="1">
    <source>
        <dbReference type="SAM" id="Phobius"/>
    </source>
</evidence>
<gene>
    <name evidence="2" type="ORF">EVAR_43727_1</name>
</gene>
<organism evidence="2 3">
    <name type="scientific">Eumeta variegata</name>
    <name type="common">Bagworm moth</name>
    <name type="synonym">Eumeta japonica</name>
    <dbReference type="NCBI Taxonomy" id="151549"/>
    <lineage>
        <taxon>Eukaryota</taxon>
        <taxon>Metazoa</taxon>
        <taxon>Ecdysozoa</taxon>
        <taxon>Arthropoda</taxon>
        <taxon>Hexapoda</taxon>
        <taxon>Insecta</taxon>
        <taxon>Pterygota</taxon>
        <taxon>Neoptera</taxon>
        <taxon>Endopterygota</taxon>
        <taxon>Lepidoptera</taxon>
        <taxon>Glossata</taxon>
        <taxon>Ditrysia</taxon>
        <taxon>Tineoidea</taxon>
        <taxon>Psychidae</taxon>
        <taxon>Oiketicinae</taxon>
        <taxon>Eumeta</taxon>
    </lineage>
</organism>
<keyword evidence="1" id="KW-0472">Membrane</keyword>
<name>A0A4C1Y4L2_EUMVA</name>
<dbReference type="EMBL" id="BGZK01001042">
    <property type="protein sequence ID" value="GBP69479.1"/>
    <property type="molecule type" value="Genomic_DNA"/>
</dbReference>
<keyword evidence="3" id="KW-1185">Reference proteome</keyword>
<accession>A0A4C1Y4L2</accession>
<comment type="caution">
    <text evidence="2">The sequence shown here is derived from an EMBL/GenBank/DDBJ whole genome shotgun (WGS) entry which is preliminary data.</text>
</comment>
<evidence type="ECO:0000313" key="2">
    <source>
        <dbReference type="EMBL" id="GBP69479.1"/>
    </source>
</evidence>
<dbReference type="AlphaFoldDB" id="A0A4C1Y4L2"/>
<keyword evidence="1" id="KW-1133">Transmembrane helix</keyword>
<sequence length="114" mass="13082">MKLCDRLPKVSSTIDVTKESKKICRYDTAVRTVLDDIGLTAFLGCARRFTNHTYGFVAYLWRQMAIVGLIVYVARIDYRATIKDIIRRRLISTNVPCKLIEPPDFNGLDVKRSI</sequence>
<dbReference type="Proteomes" id="UP000299102">
    <property type="component" value="Unassembled WGS sequence"/>
</dbReference>
<keyword evidence="1" id="KW-0812">Transmembrane</keyword>